<gene>
    <name evidence="2" type="ORF">HannXRQ_Chr16g0526991</name>
</gene>
<keyword evidence="3" id="KW-1185">Reference proteome</keyword>
<name>A0A251S2H0_HELAN</name>
<proteinExistence type="predicted"/>
<evidence type="ECO:0000313" key="2">
    <source>
        <dbReference type="EMBL" id="OTF92897.1"/>
    </source>
</evidence>
<reference evidence="3" key="1">
    <citation type="journal article" date="2017" name="Nature">
        <title>The sunflower genome provides insights into oil metabolism, flowering and Asterid evolution.</title>
        <authorList>
            <person name="Badouin H."/>
            <person name="Gouzy J."/>
            <person name="Grassa C.J."/>
            <person name="Murat F."/>
            <person name="Staton S.E."/>
            <person name="Cottret L."/>
            <person name="Lelandais-Briere C."/>
            <person name="Owens G.L."/>
            <person name="Carrere S."/>
            <person name="Mayjonade B."/>
            <person name="Legrand L."/>
            <person name="Gill N."/>
            <person name="Kane N.C."/>
            <person name="Bowers J.E."/>
            <person name="Hubner S."/>
            <person name="Bellec A."/>
            <person name="Berard A."/>
            <person name="Berges H."/>
            <person name="Blanchet N."/>
            <person name="Boniface M.C."/>
            <person name="Brunel D."/>
            <person name="Catrice O."/>
            <person name="Chaidir N."/>
            <person name="Claudel C."/>
            <person name="Donnadieu C."/>
            <person name="Faraut T."/>
            <person name="Fievet G."/>
            <person name="Helmstetter N."/>
            <person name="King M."/>
            <person name="Knapp S.J."/>
            <person name="Lai Z."/>
            <person name="Le Paslier M.C."/>
            <person name="Lippi Y."/>
            <person name="Lorenzon L."/>
            <person name="Mandel J.R."/>
            <person name="Marage G."/>
            <person name="Marchand G."/>
            <person name="Marquand E."/>
            <person name="Bret-Mestries E."/>
            <person name="Morien E."/>
            <person name="Nambeesan S."/>
            <person name="Nguyen T."/>
            <person name="Pegot-Espagnet P."/>
            <person name="Pouilly N."/>
            <person name="Raftis F."/>
            <person name="Sallet E."/>
            <person name="Schiex T."/>
            <person name="Thomas J."/>
            <person name="Vandecasteele C."/>
            <person name="Vares D."/>
            <person name="Vear F."/>
            <person name="Vautrin S."/>
            <person name="Crespi M."/>
            <person name="Mangin B."/>
            <person name="Burke J.M."/>
            <person name="Salse J."/>
            <person name="Munos S."/>
            <person name="Vincourt P."/>
            <person name="Rieseberg L.H."/>
            <person name="Langlade N.B."/>
        </authorList>
    </citation>
    <scope>NUCLEOTIDE SEQUENCE [LARGE SCALE GENOMIC DNA]</scope>
    <source>
        <strain evidence="3">cv. SF193</strain>
    </source>
</reference>
<dbReference type="InParanoid" id="A0A251S2H0"/>
<feature type="transmembrane region" description="Helical" evidence="1">
    <location>
        <begin position="40"/>
        <end position="60"/>
    </location>
</feature>
<sequence>MKHTTCFYSSLPLTHRPPPRSIYTDDPTYLLYHQSVTNSIIIQLLFMLLLIIIHIITVYLE</sequence>
<evidence type="ECO:0000256" key="1">
    <source>
        <dbReference type="SAM" id="Phobius"/>
    </source>
</evidence>
<evidence type="ECO:0000313" key="3">
    <source>
        <dbReference type="Proteomes" id="UP000215914"/>
    </source>
</evidence>
<keyword evidence="1" id="KW-0812">Transmembrane</keyword>
<dbReference type="Proteomes" id="UP000215914">
    <property type="component" value="Chromosome 16"/>
</dbReference>
<keyword evidence="1" id="KW-0472">Membrane</keyword>
<organism evidence="2 3">
    <name type="scientific">Helianthus annuus</name>
    <name type="common">Common sunflower</name>
    <dbReference type="NCBI Taxonomy" id="4232"/>
    <lineage>
        <taxon>Eukaryota</taxon>
        <taxon>Viridiplantae</taxon>
        <taxon>Streptophyta</taxon>
        <taxon>Embryophyta</taxon>
        <taxon>Tracheophyta</taxon>
        <taxon>Spermatophyta</taxon>
        <taxon>Magnoliopsida</taxon>
        <taxon>eudicotyledons</taxon>
        <taxon>Gunneridae</taxon>
        <taxon>Pentapetalae</taxon>
        <taxon>asterids</taxon>
        <taxon>campanulids</taxon>
        <taxon>Asterales</taxon>
        <taxon>Asteraceae</taxon>
        <taxon>Asteroideae</taxon>
        <taxon>Heliantheae alliance</taxon>
        <taxon>Heliantheae</taxon>
        <taxon>Helianthus</taxon>
    </lineage>
</organism>
<accession>A0A251S2H0</accession>
<keyword evidence="1" id="KW-1133">Transmembrane helix</keyword>
<protein>
    <submittedName>
        <fullName evidence="2">Uncharacterized protein</fullName>
    </submittedName>
</protein>
<dbReference type="AlphaFoldDB" id="A0A251S2H0"/>
<dbReference type="EMBL" id="CM007905">
    <property type="protein sequence ID" value="OTF92897.1"/>
    <property type="molecule type" value="Genomic_DNA"/>
</dbReference>